<dbReference type="InterPro" id="IPR011989">
    <property type="entry name" value="ARM-like"/>
</dbReference>
<dbReference type="Gene3D" id="1.25.10.10">
    <property type="entry name" value="Leucine-rich Repeat Variant"/>
    <property type="match status" value="7"/>
</dbReference>
<dbReference type="PROSITE" id="PS50077">
    <property type="entry name" value="HEAT_REPEAT"/>
    <property type="match status" value="4"/>
</dbReference>
<feature type="domain" description="TOG" evidence="6">
    <location>
        <begin position="948"/>
        <end position="1197"/>
    </location>
</feature>
<keyword evidence="8" id="KW-1185">Reference proteome</keyword>
<gene>
    <name evidence="7" type="ORF">ACJIZ3_006039</name>
</gene>
<feature type="repeat" description="HEAT" evidence="4">
    <location>
        <begin position="794"/>
        <end position="832"/>
    </location>
</feature>
<dbReference type="Pfam" id="PF25786">
    <property type="entry name" value="HEAT_GCN1_C"/>
    <property type="match status" value="1"/>
</dbReference>
<evidence type="ECO:0000256" key="3">
    <source>
        <dbReference type="ARBA" id="ARBA00022737"/>
    </source>
</evidence>
<evidence type="ECO:0000313" key="7">
    <source>
        <dbReference type="EMBL" id="KAL3820134.1"/>
    </source>
</evidence>
<dbReference type="EMBL" id="JBJXBP010000007">
    <property type="protein sequence ID" value="KAL3820134.1"/>
    <property type="molecule type" value="Genomic_DNA"/>
</dbReference>
<evidence type="ECO:0000313" key="8">
    <source>
        <dbReference type="Proteomes" id="UP001634393"/>
    </source>
</evidence>
<dbReference type="Pfam" id="PF23271">
    <property type="entry name" value="HEAT_GCN1"/>
    <property type="match status" value="1"/>
</dbReference>
<feature type="repeat" description="HEAT" evidence="4">
    <location>
        <begin position="914"/>
        <end position="952"/>
    </location>
</feature>
<evidence type="ECO:0000256" key="5">
    <source>
        <dbReference type="SAM" id="MobiDB-lite"/>
    </source>
</evidence>
<name>A0ABD3S6M1_9LAMI</name>
<dbReference type="InterPro" id="IPR034085">
    <property type="entry name" value="TOG"/>
</dbReference>
<dbReference type="FunFam" id="1.25.10.10:FF:000096">
    <property type="entry name" value="eIF-2-alpha kinase activator gcn1"/>
    <property type="match status" value="1"/>
</dbReference>
<protein>
    <recommendedName>
        <fullName evidence="6">TOG domain-containing protein</fullName>
    </recommendedName>
</protein>
<comment type="similarity">
    <text evidence="1">Belongs to the GCN1 family.</text>
</comment>
<feature type="region of interest" description="Disordered" evidence="5">
    <location>
        <begin position="76"/>
        <end position="136"/>
    </location>
</feature>
<dbReference type="InterPro" id="IPR057546">
    <property type="entry name" value="HEAT_GCN1"/>
</dbReference>
<sequence length="1923" mass="209162">MSSNYFDEEGTINSLSTLMSIIKHFINLPDRLAHDTLSEIDIQIFRTPEGMLSSEQGVYVAEYVASKNVRQAKGRFRGYGKDDSMDQVVSNHSEVGNQSTRRDAPSKEISGTGKKDASKSTKKAEKTKTAKEEARELQLKEEGRIREKVMKMQLNISLMLKALGEMAIANPIFTHSQLRPSVKLVNPLLRSPIVGNDAFETMVKLSKCTVDPLCNWAIEIATALRLIATEEIAVLLELFPPVGEGEDTEAPSLGLFERLVSGLSISCKSGPLPVDSFTFIFPVIERILLSPKKTGLHDDVLKILFLHLDPILPLPRIRMLSVLYHVLGIVPAYQASIGPALNELCLGLQPDEVAPALCGVYAKDIHVRMACLNAVKCIPAVSNYSIPQNVEVATNIWLALHDTDKSVAEAAEYVWDCYRHDFGTDYSGLFKALSHVNYNVRAAAAEALAAALDENPDMIQESLSTLFSLYLRDVGFGEANFDSGWLGRQGIALTLLSVADILRTKDLPVVMTFLISRALADPNADIRGRMVDAGIMIIDKHGKDNVALLFPIFENYLNKKASDEERYDLVREGVVIFTGALAKHLAKGDPKVHSVVEKLLDVLNTPSEAVQRAVSTCLSPLMQSKEEEAEALISRLLNQLMKSDKYGERRGAAFGLAGVVKGFRISCLKKYNIMTALRGGLLDRNSAKSREGALLAFECFCEKLGRLFEPYVIQMLPLLLVSFSDQVIAVREAAECAARAMMSQLSAHGVKLVLPSLLKGLEDKAWRTKQSSVQLLGAMAYCAPQQLSQCLPKIVPKLTEVLTDTHPKVQSAGQTALQQVGSVIKNPEISALVPTLLMGLTDPNDYTKYSLDILLQTTFINSIDAPSLALLVPIVHRGLRERSAETKKKAAQIAGNMCSLVTEPKDMIPYIGLLLPEVKKVLVDPIPEVRSVAARAIGSLIRGMGEENFPDLVPWLLDTLKSDGSNVERSGAAQGLSEVLAALGTEYFEDILPDIIRNCSHSKASVRDGYLTLFKYLPRSLGVKFQKYLQQTLPAILDGLADENESVREAALSSGHVLVEHYATTSLPLLLPAVEDGIFNDNWRIRQSSVELLGDLLFKVAGTSGKALLEGGSDDEGSSTEAHGRAIIEVLGRDKRNEVLAALYMVRTDVSLTVRQAALHVWKTIVANTPKTLKEIMPVLMNTLIASLASSSSERRQVAARSLGELVRKLGERVLPLIVPILSQGLSDPIPSRRQGVCIGLSEVMATAGKSQLLTFMDELIPTIRTALCDNTPEVREAAGLAFSTLYKSAGLQAIDEIVPTLLHALEDKQNSDTALDGLKQILSVRTTAVLPHILPKLVHLPLSAFNAHALGALAEVAGPGLDFHLGTVLPALLAAMGDGDEDVQQLAKKAAETVVLVIDEEGIESLISELLKGVADNKASIRKSASHLIGYFFQNSKLYLVDEAPNMISTLIVLLSDPDSSTVVVSWEALLRVVNSVPKEILPSYMKLVRDAVSTSRDKERRKKKGGPILIPGFCIPKALQPVLPIFLQGLISGSAELREQAALGLGELIEVTSEKALKEFVIQITGPLIRIIGDRFPWQVKSAILSTLSIIIQKGGIALKPFLPQLQTTFVKCLQDNTRTVRSSAAFALGKLSALSTRIDPLVGDLLSGLQASDIAVQEAMLTALEGVIKNAGKSLSGAIITRVHTQLKDMIYNEDEQIRSSSACIFGILSQYLEDRLISEVLEGLTDSTSSPAWTMRHGSVLAISSMLRHNAAMTYASPLITTVIDRLKGTLKDEKFPVRESSVRALGRLLIYQARIDPSDTAAHLAILTSLVLAMQDESSEVRRRALSAVKAVSKVNPQVVIIHASLFGPALAECLKDGSMPVRLAAERCALHSFQLAKGTKNVQAAQKYITGLDARRISKLSELSDDSDDGEDVPAHN</sequence>
<dbReference type="PANTHER" id="PTHR23346:SF7">
    <property type="entry name" value="STALLED RIBOSOME SENSOR GCN1"/>
    <property type="match status" value="1"/>
</dbReference>
<dbReference type="PANTHER" id="PTHR23346">
    <property type="entry name" value="TRANSLATIONAL ACTIVATOR GCN1-RELATED"/>
    <property type="match status" value="1"/>
</dbReference>
<keyword evidence="2" id="KW-0597">Phosphoprotein</keyword>
<evidence type="ECO:0000256" key="1">
    <source>
        <dbReference type="ARBA" id="ARBA00007366"/>
    </source>
</evidence>
<organism evidence="7 8">
    <name type="scientific">Penstemon smallii</name>
    <dbReference type="NCBI Taxonomy" id="265156"/>
    <lineage>
        <taxon>Eukaryota</taxon>
        <taxon>Viridiplantae</taxon>
        <taxon>Streptophyta</taxon>
        <taxon>Embryophyta</taxon>
        <taxon>Tracheophyta</taxon>
        <taxon>Spermatophyta</taxon>
        <taxon>Magnoliopsida</taxon>
        <taxon>eudicotyledons</taxon>
        <taxon>Gunneridae</taxon>
        <taxon>Pentapetalae</taxon>
        <taxon>asterids</taxon>
        <taxon>lamiids</taxon>
        <taxon>Lamiales</taxon>
        <taxon>Plantaginaceae</taxon>
        <taxon>Cheloneae</taxon>
        <taxon>Penstemon</taxon>
    </lineage>
</organism>
<dbReference type="Pfam" id="PF24987">
    <property type="entry name" value="HEAT_EF3_N"/>
    <property type="match status" value="2"/>
</dbReference>
<dbReference type="Proteomes" id="UP001634393">
    <property type="component" value="Unassembled WGS sequence"/>
</dbReference>
<dbReference type="InterPro" id="IPR016024">
    <property type="entry name" value="ARM-type_fold"/>
</dbReference>
<keyword evidence="3" id="KW-0677">Repeat</keyword>
<feature type="compositionally biased region" description="Basic and acidic residues" evidence="5">
    <location>
        <begin position="113"/>
        <end position="136"/>
    </location>
</feature>
<dbReference type="FunFam" id="1.25.10.10:FF:000162">
    <property type="entry name" value="GCN1, eIF2 alpha kinase activator homolog"/>
    <property type="match status" value="1"/>
</dbReference>
<accession>A0ABD3S6M1</accession>
<evidence type="ECO:0000259" key="6">
    <source>
        <dbReference type="SMART" id="SM01349"/>
    </source>
</evidence>
<feature type="repeat" description="HEAT" evidence="4">
    <location>
        <begin position="1260"/>
        <end position="1297"/>
    </location>
</feature>
<dbReference type="InterPro" id="IPR021133">
    <property type="entry name" value="HEAT_type_2"/>
</dbReference>
<dbReference type="FunFam" id="1.25.10.10:FF:000090">
    <property type="entry name" value="eIF-2-alpha kinase activator GCN1"/>
    <property type="match status" value="1"/>
</dbReference>
<comment type="caution">
    <text evidence="7">The sequence shown here is derived from an EMBL/GenBank/DDBJ whole genome shotgun (WGS) entry which is preliminary data.</text>
</comment>
<evidence type="ECO:0000256" key="2">
    <source>
        <dbReference type="ARBA" id="ARBA00022553"/>
    </source>
</evidence>
<feature type="repeat" description="HEAT" evidence="4">
    <location>
        <begin position="1369"/>
        <end position="1407"/>
    </location>
</feature>
<dbReference type="Pfam" id="PF24984">
    <property type="entry name" value="HEAT_EF3_GNC1"/>
    <property type="match status" value="1"/>
</dbReference>
<evidence type="ECO:0000256" key="4">
    <source>
        <dbReference type="PROSITE-ProRule" id="PRU00103"/>
    </source>
</evidence>
<proteinExistence type="inferred from homology"/>
<dbReference type="SUPFAM" id="SSF48371">
    <property type="entry name" value="ARM repeat"/>
    <property type="match status" value="3"/>
</dbReference>
<dbReference type="Pfam" id="PF13513">
    <property type="entry name" value="HEAT_EZ"/>
    <property type="match status" value="1"/>
</dbReference>
<dbReference type="SMART" id="SM01349">
    <property type="entry name" value="TOG"/>
    <property type="match status" value="2"/>
</dbReference>
<reference evidence="7 8" key="1">
    <citation type="submission" date="2024-12" db="EMBL/GenBank/DDBJ databases">
        <title>The unique morphological basis and parallel evolutionary history of personate flowers in Penstemon.</title>
        <authorList>
            <person name="Depatie T.H."/>
            <person name="Wessinger C.A."/>
        </authorList>
    </citation>
    <scope>NUCLEOTIDE SEQUENCE [LARGE SCALE GENOMIC DNA]</scope>
    <source>
        <strain evidence="7">WTNN_2</strain>
        <tissue evidence="7">Leaf</tissue>
    </source>
</reference>
<feature type="compositionally biased region" description="Polar residues" evidence="5">
    <location>
        <begin position="87"/>
        <end position="99"/>
    </location>
</feature>
<feature type="domain" description="TOG" evidence="6">
    <location>
        <begin position="622"/>
        <end position="853"/>
    </location>
</feature>